<sequence length="334" mass="33871">MRKTVLSLVLTSSVFLCKIEAQIGIHTSNPQGSFNIDAAKDNPATGTPTAVQQANDVAVTPTGSVGLGTVAPTVKLDIVGTTFGMKNSTASGSWDNIWFNVTPSIPSINASGAEAGLQFNVGSNSTGTYGDGQTLATVATMLSNGNMGIGITTPTNTLDVNGTARVRTINSAPGTTIITPVYTDPTGVLVKTSPASVGAYTSAVSATVASGATGTLITGMTDGAIYKAFVAVYDACVDSAIAEFYVTARAGNSYFAINGLGGNLASGTTAKSPTFNQISRASIATTWTGKPGCQDGGNGASFNYTLTMPSAGTINVTNNGNVSRTYNINLTRVN</sequence>
<evidence type="ECO:0000313" key="2">
    <source>
        <dbReference type="Proteomes" id="UP001184853"/>
    </source>
</evidence>
<evidence type="ECO:0000313" key="1">
    <source>
        <dbReference type="EMBL" id="MDR6403273.1"/>
    </source>
</evidence>
<dbReference type="EMBL" id="JAVDQS010000001">
    <property type="protein sequence ID" value="MDR6403273.1"/>
    <property type="molecule type" value="Genomic_DNA"/>
</dbReference>
<name>A0ABU1L976_9FLAO</name>
<keyword evidence="2" id="KW-1185">Reference proteome</keyword>
<reference evidence="1 2" key="1">
    <citation type="submission" date="2023-07" db="EMBL/GenBank/DDBJ databases">
        <title>Sorghum-associated microbial communities from plants grown in Nebraska, USA.</title>
        <authorList>
            <person name="Schachtman D."/>
        </authorList>
    </citation>
    <scope>NUCLEOTIDE SEQUENCE [LARGE SCALE GENOMIC DNA]</scope>
    <source>
        <strain evidence="1 2">DS1709</strain>
    </source>
</reference>
<accession>A0ABU1L976</accession>
<proteinExistence type="predicted"/>
<comment type="caution">
    <text evidence="1">The sequence shown here is derived from an EMBL/GenBank/DDBJ whole genome shotgun (WGS) entry which is preliminary data.</text>
</comment>
<organism evidence="1 2">
    <name type="scientific">Chryseobacterium geocarposphaerae</name>
    <dbReference type="NCBI Taxonomy" id="1416776"/>
    <lineage>
        <taxon>Bacteria</taxon>
        <taxon>Pseudomonadati</taxon>
        <taxon>Bacteroidota</taxon>
        <taxon>Flavobacteriia</taxon>
        <taxon>Flavobacteriales</taxon>
        <taxon>Weeksellaceae</taxon>
        <taxon>Chryseobacterium group</taxon>
        <taxon>Chryseobacterium</taxon>
    </lineage>
</organism>
<gene>
    <name evidence="1" type="ORF">J2781_000177</name>
</gene>
<dbReference type="RefSeq" id="WP_115980933.1">
    <property type="nucleotide sequence ID" value="NZ_JAVDQS010000001.1"/>
</dbReference>
<protein>
    <submittedName>
        <fullName evidence="1">Uncharacterized protein</fullName>
    </submittedName>
</protein>
<dbReference type="Proteomes" id="UP001184853">
    <property type="component" value="Unassembled WGS sequence"/>
</dbReference>